<accession>A0AAF0XH16</accession>
<dbReference type="GO" id="GO:0090524">
    <property type="term" value="F:cytochrome-b5 reductase activity, acting on NADH"/>
    <property type="evidence" value="ECO:0007669"/>
    <property type="project" value="UniProtKB-EC"/>
</dbReference>
<dbReference type="AlphaFoldDB" id="A0AAF0XH16"/>
<dbReference type="GO" id="GO:0005739">
    <property type="term" value="C:mitochondrion"/>
    <property type="evidence" value="ECO:0007669"/>
    <property type="project" value="UniProtKB-SubCell"/>
</dbReference>
<feature type="binding site" evidence="10">
    <location>
        <position position="73"/>
    </location>
    <ligand>
        <name>FAD</name>
        <dbReference type="ChEBI" id="CHEBI:57692"/>
    </ligand>
</feature>
<evidence type="ECO:0000256" key="7">
    <source>
        <dbReference type="ARBA" id="ARBA00023002"/>
    </source>
</evidence>
<feature type="binding site" evidence="10">
    <location>
        <position position="58"/>
    </location>
    <ligand>
        <name>FAD</name>
        <dbReference type="ChEBI" id="CHEBI:57692"/>
    </ligand>
</feature>
<evidence type="ECO:0000256" key="10">
    <source>
        <dbReference type="PIRSR" id="PIRSR601834-1"/>
    </source>
</evidence>
<dbReference type="Pfam" id="PF00970">
    <property type="entry name" value="FAD_binding_6"/>
    <property type="match status" value="1"/>
</dbReference>
<dbReference type="Proteomes" id="UP000077755">
    <property type="component" value="Chromosome 7"/>
</dbReference>
<proteinExistence type="inferred from homology"/>
<dbReference type="FunFam" id="2.40.30.10:FF:000032">
    <property type="entry name" value="NADH-cytochrome b5 reductase"/>
    <property type="match status" value="1"/>
</dbReference>
<feature type="binding site" evidence="10">
    <location>
        <position position="83"/>
    </location>
    <ligand>
        <name>FAD</name>
        <dbReference type="ChEBI" id="CHEBI:57692"/>
    </ligand>
</feature>
<comment type="subcellular location">
    <subcellularLocation>
        <location evidence="2">Mitochondrion</location>
    </subcellularLocation>
</comment>
<evidence type="ECO:0000256" key="5">
    <source>
        <dbReference type="ARBA" id="ARBA00022630"/>
    </source>
</evidence>
<organism evidence="12 13">
    <name type="scientific">Daucus carota subsp. sativus</name>
    <name type="common">Carrot</name>
    <dbReference type="NCBI Taxonomy" id="79200"/>
    <lineage>
        <taxon>Eukaryota</taxon>
        <taxon>Viridiplantae</taxon>
        <taxon>Streptophyta</taxon>
        <taxon>Embryophyta</taxon>
        <taxon>Tracheophyta</taxon>
        <taxon>Spermatophyta</taxon>
        <taxon>Magnoliopsida</taxon>
        <taxon>eudicotyledons</taxon>
        <taxon>Gunneridae</taxon>
        <taxon>Pentapetalae</taxon>
        <taxon>asterids</taxon>
        <taxon>campanulids</taxon>
        <taxon>Apiales</taxon>
        <taxon>Apiaceae</taxon>
        <taxon>Apioideae</taxon>
        <taxon>Scandiceae</taxon>
        <taxon>Daucinae</taxon>
        <taxon>Daucus</taxon>
        <taxon>Daucus sect. Daucus</taxon>
    </lineage>
</organism>
<reference evidence="12" key="2">
    <citation type="submission" date="2022-03" db="EMBL/GenBank/DDBJ databases">
        <title>Draft title - Genomic analysis of global carrot germplasm unveils the trajectory of domestication and the origin of high carotenoid orange carrot.</title>
        <authorList>
            <person name="Iorizzo M."/>
            <person name="Ellison S."/>
            <person name="Senalik D."/>
            <person name="Macko-Podgorni A."/>
            <person name="Grzebelus D."/>
            <person name="Bostan H."/>
            <person name="Rolling W."/>
            <person name="Curaba J."/>
            <person name="Simon P."/>
        </authorList>
    </citation>
    <scope>NUCLEOTIDE SEQUENCE</scope>
    <source>
        <tissue evidence="12">Leaf</tissue>
    </source>
</reference>
<evidence type="ECO:0000256" key="9">
    <source>
        <dbReference type="ARBA" id="ARBA00023128"/>
    </source>
</evidence>
<dbReference type="InterPro" id="IPR039261">
    <property type="entry name" value="FNR_nucleotide-bd"/>
</dbReference>
<feature type="binding site" evidence="10">
    <location>
        <position position="75"/>
    </location>
    <ligand>
        <name>FAD</name>
        <dbReference type="ChEBI" id="CHEBI:57692"/>
    </ligand>
</feature>
<dbReference type="PROSITE" id="PS51384">
    <property type="entry name" value="FAD_FR"/>
    <property type="match status" value="1"/>
</dbReference>
<gene>
    <name evidence="12" type="ORF">DCAR_0727247</name>
</gene>
<evidence type="ECO:0000256" key="3">
    <source>
        <dbReference type="ARBA" id="ARBA00006105"/>
    </source>
</evidence>
<dbReference type="InterPro" id="IPR001834">
    <property type="entry name" value="CBR-like"/>
</dbReference>
<keyword evidence="13" id="KW-1185">Reference proteome</keyword>
<keyword evidence="9" id="KW-0496">Mitochondrion</keyword>
<feature type="binding site" evidence="10">
    <location>
        <position position="82"/>
    </location>
    <ligand>
        <name>FAD</name>
        <dbReference type="ChEBI" id="CHEBI:57692"/>
    </ligand>
</feature>
<keyword evidence="7" id="KW-0560">Oxidoreductase</keyword>
<dbReference type="EC" id="1.6.2.2" evidence="4"/>
<comment type="cofactor">
    <cofactor evidence="1 10">
        <name>FAD</name>
        <dbReference type="ChEBI" id="CHEBI:57692"/>
    </cofactor>
</comment>
<feature type="binding site" evidence="10">
    <location>
        <position position="57"/>
    </location>
    <ligand>
        <name>FAD</name>
        <dbReference type="ChEBI" id="CHEBI:57692"/>
    </ligand>
</feature>
<dbReference type="PANTHER" id="PTHR19370:SF184">
    <property type="entry name" value="NADH-CYTOCHROME B5 REDUCTASE-LIKE"/>
    <property type="match status" value="1"/>
</dbReference>
<sequence>MLPLLLSHAIVFLSNKSKELSHNVAEFKFALSTPSSVLGLPIGQHNSCSQGGEVIKPYTPTTLGLDVGHFKFVIKLYPQGRMSQHFHEMRVGDYMAVKGPKPFQVHPDQVRAFGMLAAGSGITPMIQSRPLQNSKLNLIKKNYSLEVRRCNKEIDGLTLNYPDRFKILRCKPPPMNKAMAASLKALGYSPERRKCNFSFNFVLRTCMPSSHIHLLFNLQCPSC</sequence>
<dbReference type="GO" id="GO:0022900">
    <property type="term" value="P:electron transport chain"/>
    <property type="evidence" value="ECO:0007669"/>
    <property type="project" value="TreeGrafter"/>
</dbReference>
<evidence type="ECO:0000256" key="1">
    <source>
        <dbReference type="ARBA" id="ARBA00001974"/>
    </source>
</evidence>
<evidence type="ECO:0000259" key="11">
    <source>
        <dbReference type="PROSITE" id="PS51384"/>
    </source>
</evidence>
<evidence type="ECO:0000313" key="12">
    <source>
        <dbReference type="EMBL" id="WOH07813.1"/>
    </source>
</evidence>
<dbReference type="SUPFAM" id="SSF52343">
    <property type="entry name" value="Ferredoxin reductase-like, C-terminal NADP-linked domain"/>
    <property type="match status" value="1"/>
</dbReference>
<dbReference type="CDD" id="cd06183">
    <property type="entry name" value="cyt_b5_reduct_like"/>
    <property type="match status" value="1"/>
</dbReference>
<dbReference type="InterPro" id="IPR017938">
    <property type="entry name" value="Riboflavin_synthase-like_b-brl"/>
</dbReference>
<name>A0AAF0XH16_DAUCS</name>
<protein>
    <recommendedName>
        <fullName evidence="4">cytochrome-b5 reductase</fullName>
        <ecNumber evidence="4">1.6.2.2</ecNumber>
    </recommendedName>
</protein>
<dbReference type="EMBL" id="CP093349">
    <property type="protein sequence ID" value="WOH07813.1"/>
    <property type="molecule type" value="Genomic_DNA"/>
</dbReference>
<dbReference type="SUPFAM" id="SSF63380">
    <property type="entry name" value="Riboflavin synthase domain-like"/>
    <property type="match status" value="1"/>
</dbReference>
<keyword evidence="5 10" id="KW-0285">Flavoprotein</keyword>
<keyword evidence="6 10" id="KW-0274">FAD</keyword>
<evidence type="ECO:0000256" key="6">
    <source>
        <dbReference type="ARBA" id="ARBA00022827"/>
    </source>
</evidence>
<dbReference type="InterPro" id="IPR008333">
    <property type="entry name" value="Cbr1-like_FAD-bd_dom"/>
</dbReference>
<evidence type="ECO:0000256" key="8">
    <source>
        <dbReference type="ARBA" id="ARBA00023027"/>
    </source>
</evidence>
<evidence type="ECO:0000256" key="2">
    <source>
        <dbReference type="ARBA" id="ARBA00004173"/>
    </source>
</evidence>
<feature type="binding site" evidence="10">
    <location>
        <position position="123"/>
    </location>
    <ligand>
        <name>FAD</name>
        <dbReference type="ChEBI" id="CHEBI:57692"/>
    </ligand>
</feature>
<comment type="similarity">
    <text evidence="3">Belongs to the flavoprotein pyridine nucleotide cytochrome reductase family.</text>
</comment>
<keyword evidence="8" id="KW-0520">NAD</keyword>
<dbReference type="PANTHER" id="PTHR19370">
    <property type="entry name" value="NADH-CYTOCHROME B5 REDUCTASE"/>
    <property type="match status" value="1"/>
</dbReference>
<evidence type="ECO:0000256" key="4">
    <source>
        <dbReference type="ARBA" id="ARBA00012011"/>
    </source>
</evidence>
<dbReference type="Gene3D" id="2.40.30.10">
    <property type="entry name" value="Translation factors"/>
    <property type="match status" value="1"/>
</dbReference>
<dbReference type="PRINTS" id="PR00406">
    <property type="entry name" value="CYTB5RDTASE"/>
</dbReference>
<reference evidence="12" key="1">
    <citation type="journal article" date="2016" name="Nat. Genet.">
        <title>A high-quality carrot genome assembly provides new insights into carotenoid accumulation and asterid genome evolution.</title>
        <authorList>
            <person name="Iorizzo M."/>
            <person name="Ellison S."/>
            <person name="Senalik D."/>
            <person name="Zeng P."/>
            <person name="Satapoomin P."/>
            <person name="Huang J."/>
            <person name="Bowman M."/>
            <person name="Iovene M."/>
            <person name="Sanseverino W."/>
            <person name="Cavagnaro P."/>
            <person name="Yildiz M."/>
            <person name="Macko-Podgorni A."/>
            <person name="Moranska E."/>
            <person name="Grzebelus E."/>
            <person name="Grzebelus D."/>
            <person name="Ashrafi H."/>
            <person name="Zheng Z."/>
            <person name="Cheng S."/>
            <person name="Spooner D."/>
            <person name="Van Deynze A."/>
            <person name="Simon P."/>
        </authorList>
    </citation>
    <scope>NUCLEOTIDE SEQUENCE</scope>
    <source>
        <tissue evidence="12">Leaf</tissue>
    </source>
</reference>
<dbReference type="InterPro" id="IPR017927">
    <property type="entry name" value="FAD-bd_FR_type"/>
</dbReference>
<feature type="domain" description="FAD-binding FR-type" evidence="11">
    <location>
        <begin position="7"/>
        <end position="107"/>
    </location>
</feature>
<evidence type="ECO:0000313" key="13">
    <source>
        <dbReference type="Proteomes" id="UP000077755"/>
    </source>
</evidence>